<name>A0A2W2B902_9HYPH</name>
<evidence type="ECO:0000313" key="3">
    <source>
        <dbReference type="Proteomes" id="UP000248795"/>
    </source>
</evidence>
<protein>
    <submittedName>
        <fullName evidence="2">Uncharacterized protein</fullName>
    </submittedName>
</protein>
<keyword evidence="1" id="KW-1133">Transmembrane helix</keyword>
<evidence type="ECO:0000256" key="1">
    <source>
        <dbReference type="SAM" id="Phobius"/>
    </source>
</evidence>
<gene>
    <name evidence="2" type="ORF">DK847_09885</name>
</gene>
<dbReference type="RefSeq" id="WP_111198233.1">
    <property type="nucleotide sequence ID" value="NZ_QKVK01000004.1"/>
</dbReference>
<evidence type="ECO:0000313" key="2">
    <source>
        <dbReference type="EMBL" id="PZF76774.1"/>
    </source>
</evidence>
<keyword evidence="1" id="KW-0812">Transmembrane</keyword>
<accession>A0A2W2B902</accession>
<dbReference type="Proteomes" id="UP000248795">
    <property type="component" value="Unassembled WGS sequence"/>
</dbReference>
<proteinExistence type="predicted"/>
<keyword evidence="3" id="KW-1185">Reference proteome</keyword>
<feature type="transmembrane region" description="Helical" evidence="1">
    <location>
        <begin position="97"/>
        <end position="116"/>
    </location>
</feature>
<feature type="transmembrane region" description="Helical" evidence="1">
    <location>
        <begin position="12"/>
        <end position="35"/>
    </location>
</feature>
<reference evidence="3" key="1">
    <citation type="submission" date="2018-06" db="EMBL/GenBank/DDBJ databases">
        <title>Aestuariibacter litoralis strain KCTC 52945T.</title>
        <authorList>
            <person name="Li X."/>
            <person name="Salam N."/>
            <person name="Li J.-L."/>
            <person name="Chen Y.-M."/>
            <person name="Yang Z.-W."/>
            <person name="Zhang L.-Y."/>
            <person name="Han M.-X."/>
            <person name="Xiao M."/>
            <person name="Li W.-J."/>
        </authorList>
    </citation>
    <scope>NUCLEOTIDE SEQUENCE [LARGE SCALE GENOMIC DNA]</scope>
    <source>
        <strain evidence="3">KCTC 52945</strain>
    </source>
</reference>
<dbReference type="AlphaFoldDB" id="A0A2W2B902"/>
<organism evidence="2 3">
    <name type="scientific">Aestuariivirga litoralis</name>
    <dbReference type="NCBI Taxonomy" id="2650924"/>
    <lineage>
        <taxon>Bacteria</taxon>
        <taxon>Pseudomonadati</taxon>
        <taxon>Pseudomonadota</taxon>
        <taxon>Alphaproteobacteria</taxon>
        <taxon>Hyphomicrobiales</taxon>
        <taxon>Aestuariivirgaceae</taxon>
        <taxon>Aestuariivirga</taxon>
    </lineage>
</organism>
<keyword evidence="1" id="KW-0472">Membrane</keyword>
<dbReference type="EMBL" id="QKVK01000004">
    <property type="protein sequence ID" value="PZF76774.1"/>
    <property type="molecule type" value="Genomic_DNA"/>
</dbReference>
<comment type="caution">
    <text evidence="2">The sequence shown here is derived from an EMBL/GenBank/DDBJ whole genome shotgun (WGS) entry which is preliminary data.</text>
</comment>
<sequence>MARYTPPHQSKIGQIIDVIVLLVLIIGALRLPLWLDLAGGAKDPKPFNPTATWADLGQDTPEKIAAYNALGFDSPDNEALQNIITARYDYTIDPLELAIMIVVVVGYFFLIIRFSGVEYKEVIAEKFGDRK</sequence>